<dbReference type="Proteomes" id="UP000003781">
    <property type="component" value="Unassembled WGS sequence"/>
</dbReference>
<keyword evidence="2" id="KW-1185">Reference proteome</keyword>
<dbReference type="EMBL" id="AAXW01000061">
    <property type="protein sequence ID" value="EAZ88917.1"/>
    <property type="molecule type" value="Genomic_DNA"/>
</dbReference>
<reference evidence="1 2" key="1">
    <citation type="submission" date="2007-03" db="EMBL/GenBank/DDBJ databases">
        <authorList>
            <person name="Stal L."/>
            <person name="Ferriera S."/>
            <person name="Johnson J."/>
            <person name="Kravitz S."/>
            <person name="Beeson K."/>
            <person name="Sutton G."/>
            <person name="Rogers Y.-H."/>
            <person name="Friedman R."/>
            <person name="Frazier M."/>
            <person name="Venter J.C."/>
        </authorList>
    </citation>
    <scope>NUCLEOTIDE SEQUENCE [LARGE SCALE GENOMIC DNA]</scope>
    <source>
        <strain evidence="1 2">CCY0110</strain>
    </source>
</reference>
<evidence type="ECO:0000313" key="2">
    <source>
        <dbReference type="Proteomes" id="UP000003781"/>
    </source>
</evidence>
<comment type="caution">
    <text evidence="1">The sequence shown here is derived from an EMBL/GenBank/DDBJ whole genome shotgun (WGS) entry which is preliminary data.</text>
</comment>
<organism evidence="1 2">
    <name type="scientific">Crocosphaera chwakensis CCY0110</name>
    <dbReference type="NCBI Taxonomy" id="391612"/>
    <lineage>
        <taxon>Bacteria</taxon>
        <taxon>Bacillati</taxon>
        <taxon>Cyanobacteriota</taxon>
        <taxon>Cyanophyceae</taxon>
        <taxon>Oscillatoriophycideae</taxon>
        <taxon>Chroococcales</taxon>
        <taxon>Aphanothecaceae</taxon>
        <taxon>Crocosphaera</taxon>
        <taxon>Crocosphaera chwakensis</taxon>
    </lineage>
</organism>
<proteinExistence type="predicted"/>
<accession>A3IX78</accession>
<dbReference type="AlphaFoldDB" id="A3IX78"/>
<sequence length="199" mass="22111">MTLVFSALTLVTTQVKAQTPASSLQDLVGVRGSGGEMELKRRGYEYIKTEKSATDSYSYWRETSTGKCLTVRTSDGRYQSLVYAPAFDCRVAQSSGRRITINFPSGSHCGTYAGRINTGDTFLLNLAREQQLIIEQSTPHDYTVQAPNGEYLEVIQTFPNDQNQYWTGNQFGNFQIEVASVPQGRPIDIKFCAYSGEGE</sequence>
<gene>
    <name evidence="1" type="ORF">CY0110_22859</name>
</gene>
<evidence type="ECO:0000313" key="1">
    <source>
        <dbReference type="EMBL" id="EAZ88917.1"/>
    </source>
</evidence>
<name>A3IX78_9CHRO</name>
<protein>
    <submittedName>
        <fullName evidence="1">Uncharacterized protein</fullName>
    </submittedName>
</protein>
<dbReference type="eggNOG" id="ENOG502ZBR1">
    <property type="taxonomic scope" value="Bacteria"/>
</dbReference>